<evidence type="ECO:0000313" key="2">
    <source>
        <dbReference type="Proteomes" id="UP000724672"/>
    </source>
</evidence>
<proteinExistence type="predicted"/>
<gene>
    <name evidence="1" type="ORF">GOQ27_13815</name>
</gene>
<dbReference type="AlphaFoldDB" id="A0A942UVV7"/>
<comment type="caution">
    <text evidence="1">The sequence shown here is derived from an EMBL/GenBank/DDBJ whole genome shotgun (WGS) entry which is preliminary data.</text>
</comment>
<organism evidence="1 2">
    <name type="scientific">Anaeromonas frigoriresistens</name>
    <dbReference type="NCBI Taxonomy" id="2683708"/>
    <lineage>
        <taxon>Bacteria</taxon>
        <taxon>Bacillati</taxon>
        <taxon>Bacillota</taxon>
        <taxon>Tissierellia</taxon>
        <taxon>Tissierellales</taxon>
        <taxon>Thermohalobacteraceae</taxon>
        <taxon>Anaeromonas</taxon>
    </lineage>
</organism>
<dbReference type="Pfam" id="PF06949">
    <property type="entry name" value="DUF1292"/>
    <property type="match status" value="1"/>
</dbReference>
<dbReference type="InterPro" id="IPR009711">
    <property type="entry name" value="UPF0473"/>
</dbReference>
<evidence type="ECO:0000313" key="1">
    <source>
        <dbReference type="EMBL" id="MBS4539548.1"/>
    </source>
</evidence>
<keyword evidence="2" id="KW-1185">Reference proteome</keyword>
<name>A0A942UVV7_9FIRM</name>
<protein>
    <submittedName>
        <fullName evidence="1">DUF1292 domain-containing protein</fullName>
    </submittedName>
</protein>
<accession>A0A942UVV7</accession>
<reference evidence="1" key="1">
    <citation type="submission" date="2019-12" db="EMBL/GenBank/DDBJ databases">
        <title>Clostridiaceae gen. nov. sp. nov., isolated from sediment in Xinjiang, China.</title>
        <authorList>
            <person name="Zhang R."/>
        </authorList>
    </citation>
    <scope>NUCLEOTIDE SEQUENCE</scope>
    <source>
        <strain evidence="1">D2Q-11</strain>
    </source>
</reference>
<dbReference type="Proteomes" id="UP000724672">
    <property type="component" value="Unassembled WGS sequence"/>
</dbReference>
<sequence>MIELTLDDETVINCYVVGIFEVDDKEYIALLPENDERVLLYEYNENEGVIELKTIEEDEEFEIVSEAYYELFNNEEEEEE</sequence>
<dbReference type="EMBL" id="WSFT01000051">
    <property type="protein sequence ID" value="MBS4539548.1"/>
    <property type="molecule type" value="Genomic_DNA"/>
</dbReference>